<dbReference type="EMBL" id="JH597777">
    <property type="status" value="NOT_ANNOTATED_CDS"/>
    <property type="molecule type" value="Genomic_DNA"/>
</dbReference>
<dbReference type="HOGENOM" id="CLU_2297079_0_0_1"/>
<protein>
    <submittedName>
        <fullName evidence="1">Uncharacterized protein</fullName>
    </submittedName>
</protein>
<proteinExistence type="predicted"/>
<dbReference type="AlphaFoldDB" id="M4B2C6"/>
<accession>M4B2C6</accession>
<name>M4B2C6_HYAAE</name>
<reference evidence="1" key="2">
    <citation type="submission" date="2015-06" db="UniProtKB">
        <authorList>
            <consortium name="EnsemblProtists"/>
        </authorList>
    </citation>
    <scope>IDENTIFICATION</scope>
    <source>
        <strain evidence="1">Emoy2</strain>
    </source>
</reference>
<organism evidence="1 2">
    <name type="scientific">Hyaloperonospora arabidopsidis (strain Emoy2)</name>
    <name type="common">Downy mildew agent</name>
    <name type="synonym">Peronospora arabidopsidis</name>
    <dbReference type="NCBI Taxonomy" id="559515"/>
    <lineage>
        <taxon>Eukaryota</taxon>
        <taxon>Sar</taxon>
        <taxon>Stramenopiles</taxon>
        <taxon>Oomycota</taxon>
        <taxon>Peronosporomycetes</taxon>
        <taxon>Peronosporales</taxon>
        <taxon>Peronosporaceae</taxon>
        <taxon>Hyaloperonospora</taxon>
    </lineage>
</organism>
<evidence type="ECO:0000313" key="2">
    <source>
        <dbReference type="Proteomes" id="UP000011713"/>
    </source>
</evidence>
<reference evidence="2" key="1">
    <citation type="journal article" date="2010" name="Science">
        <title>Signatures of adaptation to obligate biotrophy in the Hyaloperonospora arabidopsidis genome.</title>
        <authorList>
            <person name="Baxter L."/>
            <person name="Tripathy S."/>
            <person name="Ishaque N."/>
            <person name="Boot N."/>
            <person name="Cabral A."/>
            <person name="Kemen E."/>
            <person name="Thines M."/>
            <person name="Ah-Fong A."/>
            <person name="Anderson R."/>
            <person name="Badejoko W."/>
            <person name="Bittner-Eddy P."/>
            <person name="Boore J.L."/>
            <person name="Chibucos M.C."/>
            <person name="Coates M."/>
            <person name="Dehal P."/>
            <person name="Delehaunty K."/>
            <person name="Dong S."/>
            <person name="Downton P."/>
            <person name="Dumas B."/>
            <person name="Fabro G."/>
            <person name="Fronick C."/>
            <person name="Fuerstenberg S.I."/>
            <person name="Fulton L."/>
            <person name="Gaulin E."/>
            <person name="Govers F."/>
            <person name="Hughes L."/>
            <person name="Humphray S."/>
            <person name="Jiang R.H."/>
            <person name="Judelson H."/>
            <person name="Kamoun S."/>
            <person name="Kyung K."/>
            <person name="Meijer H."/>
            <person name="Minx P."/>
            <person name="Morris P."/>
            <person name="Nelson J."/>
            <person name="Phuntumart V."/>
            <person name="Qutob D."/>
            <person name="Rehmany A."/>
            <person name="Rougon-Cardoso A."/>
            <person name="Ryden P."/>
            <person name="Torto-Alalibo T."/>
            <person name="Studholme D."/>
            <person name="Wang Y."/>
            <person name="Win J."/>
            <person name="Wood J."/>
            <person name="Clifton S.W."/>
            <person name="Rogers J."/>
            <person name="Van den Ackerveken G."/>
            <person name="Jones J.D."/>
            <person name="McDowell J.M."/>
            <person name="Beynon J."/>
            <person name="Tyler B.M."/>
        </authorList>
    </citation>
    <scope>NUCLEOTIDE SEQUENCE [LARGE SCALE GENOMIC DNA]</scope>
    <source>
        <strain evidence="2">Emoy2</strain>
    </source>
</reference>
<dbReference type="Proteomes" id="UP000011713">
    <property type="component" value="Unassembled WGS sequence"/>
</dbReference>
<dbReference type="InParanoid" id="M4B2C6"/>
<keyword evidence="2" id="KW-1185">Reference proteome</keyword>
<dbReference type="EnsemblProtists" id="HpaT800424">
    <property type="protein sequence ID" value="HpaP800424"/>
    <property type="gene ID" value="HpaG800424"/>
</dbReference>
<evidence type="ECO:0000313" key="1">
    <source>
        <dbReference type="EnsemblProtists" id="HpaP800424"/>
    </source>
</evidence>
<sequence>MPDRYRAGKCSARTRASSSDGQAVIHRRNIAVFSAICFVLSGTAAAATAAKAASGIFRIRVVRLKMRVGCSRGGDIGCCCCINYPWRYTSAECSSVRVIGM</sequence>
<dbReference type="VEuPathDB" id="FungiDB:HpaG800424"/>